<evidence type="ECO:0000313" key="2">
    <source>
        <dbReference type="Proteomes" id="UP001595699"/>
    </source>
</evidence>
<comment type="caution">
    <text evidence="1">The sequence shown here is derived from an EMBL/GenBank/DDBJ whole genome shotgun (WGS) entry which is preliminary data.</text>
</comment>
<gene>
    <name evidence="1" type="ORF">ACFOUW_37940</name>
</gene>
<reference evidence="2" key="1">
    <citation type="journal article" date="2019" name="Int. J. Syst. Evol. Microbiol.">
        <title>The Global Catalogue of Microorganisms (GCM) 10K type strain sequencing project: providing services to taxonomists for standard genome sequencing and annotation.</title>
        <authorList>
            <consortium name="The Broad Institute Genomics Platform"/>
            <consortium name="The Broad Institute Genome Sequencing Center for Infectious Disease"/>
            <person name="Wu L."/>
            <person name="Ma J."/>
        </authorList>
    </citation>
    <scope>NUCLEOTIDE SEQUENCE [LARGE SCALE GENOMIC DNA]</scope>
    <source>
        <strain evidence="2">CGMCC 4.7241</strain>
    </source>
</reference>
<keyword evidence="2" id="KW-1185">Reference proteome</keyword>
<dbReference type="InterPro" id="IPR029032">
    <property type="entry name" value="AhpD-like"/>
</dbReference>
<name>A0ABV7YMR2_9ACTN</name>
<dbReference type="Proteomes" id="UP001595699">
    <property type="component" value="Unassembled WGS sequence"/>
</dbReference>
<proteinExistence type="predicted"/>
<evidence type="ECO:0000313" key="1">
    <source>
        <dbReference type="EMBL" id="MFC3766661.1"/>
    </source>
</evidence>
<dbReference type="Gene3D" id="1.20.1290.10">
    <property type="entry name" value="AhpD-like"/>
    <property type="match status" value="1"/>
</dbReference>
<protein>
    <submittedName>
        <fullName evidence="1">Carboxymuconolactone decarboxylase family protein</fullName>
    </submittedName>
</protein>
<dbReference type="SUPFAM" id="SSF69118">
    <property type="entry name" value="AhpD-like"/>
    <property type="match status" value="1"/>
</dbReference>
<dbReference type="PANTHER" id="PTHR35446">
    <property type="entry name" value="SI:CH211-175M2.5"/>
    <property type="match status" value="1"/>
</dbReference>
<sequence>MFLHEPTPTPEAKALFDGDLDSPGFVMNVSRLWAYQPATIEGLFALLGKVIEGQDLSFRERGIMVLACASTLGDSACSVAWGHKISGVADADTVAGVLRGDDAGLSDRERALANWTRAVVRDPNKTAAEDVEAMREAGWTDEQIFTVTVFVGIRLAFATINDALGVTPDAPYRTLLPPVVLDAVTYGRPVDD</sequence>
<organism evidence="1 2">
    <name type="scientific">Tenggerimyces flavus</name>
    <dbReference type="NCBI Taxonomy" id="1708749"/>
    <lineage>
        <taxon>Bacteria</taxon>
        <taxon>Bacillati</taxon>
        <taxon>Actinomycetota</taxon>
        <taxon>Actinomycetes</taxon>
        <taxon>Propionibacteriales</taxon>
        <taxon>Nocardioidaceae</taxon>
        <taxon>Tenggerimyces</taxon>
    </lineage>
</organism>
<accession>A0ABV7YMR2</accession>
<dbReference type="EMBL" id="JBHRZH010000056">
    <property type="protein sequence ID" value="MFC3766661.1"/>
    <property type="molecule type" value="Genomic_DNA"/>
</dbReference>
<dbReference type="RefSeq" id="WP_205118247.1">
    <property type="nucleotide sequence ID" value="NZ_JAFBCM010000001.1"/>
</dbReference>
<dbReference type="PANTHER" id="PTHR35446:SF2">
    <property type="entry name" value="CARBOXYMUCONOLACTONE DECARBOXYLASE-LIKE DOMAIN-CONTAINING PROTEIN"/>
    <property type="match status" value="1"/>
</dbReference>